<dbReference type="Pfam" id="PF09341">
    <property type="entry name" value="Pcc1"/>
    <property type="match status" value="1"/>
</dbReference>
<dbReference type="Gene3D" id="3.30.310.50">
    <property type="entry name" value="Alpha-D-phosphohexomutase, C-terminal domain"/>
    <property type="match status" value="1"/>
</dbReference>
<dbReference type="RefSeq" id="WP_089877010.1">
    <property type="nucleotide sequence ID" value="NZ_FOYS01000001.1"/>
</dbReference>
<dbReference type="Proteomes" id="UP000243250">
    <property type="component" value="Unassembled WGS sequence"/>
</dbReference>
<evidence type="ECO:0000313" key="3">
    <source>
        <dbReference type="Proteomes" id="UP000243250"/>
    </source>
</evidence>
<dbReference type="OrthoDB" id="8982at2157"/>
<dbReference type="InterPro" id="IPR015419">
    <property type="entry name" value="CTAG/Pcc1"/>
</dbReference>
<keyword evidence="3" id="KW-1185">Reference proteome</keyword>
<organism evidence="2 3">
    <name type="scientific">Halogeometricum limi</name>
    <dbReference type="NCBI Taxonomy" id="555875"/>
    <lineage>
        <taxon>Archaea</taxon>
        <taxon>Methanobacteriati</taxon>
        <taxon>Methanobacteriota</taxon>
        <taxon>Stenosarchaea group</taxon>
        <taxon>Halobacteria</taxon>
        <taxon>Halobacteriales</taxon>
        <taxon>Haloferacaceae</taxon>
        <taxon>Halogeometricum</taxon>
    </lineage>
</organism>
<evidence type="ECO:0000313" key="2">
    <source>
        <dbReference type="EMBL" id="SFR36967.1"/>
    </source>
</evidence>
<evidence type="ECO:0000256" key="1">
    <source>
        <dbReference type="ARBA" id="ARBA00007073"/>
    </source>
</evidence>
<dbReference type="EMBL" id="FOYS01000001">
    <property type="protein sequence ID" value="SFR36967.1"/>
    <property type="molecule type" value="Genomic_DNA"/>
</dbReference>
<dbReference type="STRING" id="555875.SAMN04488124_0840"/>
<proteinExistence type="inferred from homology"/>
<dbReference type="NCBIfam" id="NF011470">
    <property type="entry name" value="PRK14887.1"/>
    <property type="match status" value="1"/>
</dbReference>
<sequence length="83" mass="8810">MSSRHDATLAFTYPDERLARTVAESVRVEVGEIADDRSAATVDRDGRVVRVCVEAADLVALRAGVNTWSHLVGVAEAVATGVT</sequence>
<comment type="similarity">
    <text evidence="1">Belongs to the CTAG/PCC1 family.</text>
</comment>
<dbReference type="AlphaFoldDB" id="A0A1I6G4I6"/>
<reference evidence="3" key="1">
    <citation type="submission" date="2016-10" db="EMBL/GenBank/DDBJ databases">
        <authorList>
            <person name="Varghese N."/>
            <person name="Submissions S."/>
        </authorList>
    </citation>
    <scope>NUCLEOTIDE SEQUENCE [LARGE SCALE GENOMIC DNA]</scope>
    <source>
        <strain evidence="3">CGMCC 1.8711</strain>
    </source>
</reference>
<protein>
    <submittedName>
        <fullName evidence="2">KEOPS complex subunit Pcc1</fullName>
    </submittedName>
</protein>
<gene>
    <name evidence="2" type="ORF">SAMN04488124_0840</name>
</gene>
<name>A0A1I6G4I6_9EURY</name>
<accession>A0A1I6G4I6</accession>